<gene>
    <name evidence="1" type="ORF">TCEB3V08_LOCUS12504</name>
</gene>
<sequence length="110" mass="12768">MTEGRIRRGKDLVKQDGKIRGLFPWRLPSAFITWLLTILWEHQESGAEVIRIGCDNVTAFTGAISRRDLVFNDPNLRNHHLFMLNKLRHVWLNAFWIASECNPANKPSRS</sequence>
<reference evidence="1" key="1">
    <citation type="submission" date="2020-11" db="EMBL/GenBank/DDBJ databases">
        <authorList>
            <person name="Tran Van P."/>
        </authorList>
    </citation>
    <scope>NUCLEOTIDE SEQUENCE</scope>
</reference>
<dbReference type="EMBL" id="OC326386">
    <property type="protein sequence ID" value="CAD7415669.1"/>
    <property type="molecule type" value="Genomic_DNA"/>
</dbReference>
<organism evidence="1">
    <name type="scientific">Timema cristinae</name>
    <name type="common">Walking stick</name>
    <dbReference type="NCBI Taxonomy" id="61476"/>
    <lineage>
        <taxon>Eukaryota</taxon>
        <taxon>Metazoa</taxon>
        <taxon>Ecdysozoa</taxon>
        <taxon>Arthropoda</taxon>
        <taxon>Hexapoda</taxon>
        <taxon>Insecta</taxon>
        <taxon>Pterygota</taxon>
        <taxon>Neoptera</taxon>
        <taxon>Polyneoptera</taxon>
        <taxon>Phasmatodea</taxon>
        <taxon>Timematodea</taxon>
        <taxon>Timematoidea</taxon>
        <taxon>Timematidae</taxon>
        <taxon>Timema</taxon>
    </lineage>
</organism>
<dbReference type="AlphaFoldDB" id="A0A7R9DJ41"/>
<protein>
    <submittedName>
        <fullName evidence="1">Uncharacterized protein</fullName>
    </submittedName>
</protein>
<evidence type="ECO:0000313" key="1">
    <source>
        <dbReference type="EMBL" id="CAD7415669.1"/>
    </source>
</evidence>
<name>A0A7R9DJ41_TIMCR</name>
<accession>A0A7R9DJ41</accession>
<proteinExistence type="predicted"/>